<feature type="signal peptide" evidence="1">
    <location>
        <begin position="1"/>
        <end position="18"/>
    </location>
</feature>
<dbReference type="Gene3D" id="1.25.40.10">
    <property type="entry name" value="Tetratricopeptide repeat domain"/>
    <property type="match status" value="1"/>
</dbReference>
<gene>
    <name evidence="2" type="ORF">H4O21_04650</name>
</gene>
<comment type="caution">
    <text evidence="2">The sequence shown here is derived from an EMBL/GenBank/DDBJ whole genome shotgun (WGS) entry which is preliminary data.</text>
</comment>
<protein>
    <recommendedName>
        <fullName evidence="4">Tetratricopeptide repeat protein</fullName>
    </recommendedName>
</protein>
<dbReference type="EMBL" id="JACJFM010000004">
    <property type="protein sequence ID" value="MBB1485902.1"/>
    <property type="molecule type" value="Genomic_DNA"/>
</dbReference>
<evidence type="ECO:0000313" key="3">
    <source>
        <dbReference type="Proteomes" id="UP000565262"/>
    </source>
</evidence>
<accession>A0A839IN17</accession>
<dbReference type="Proteomes" id="UP000565262">
    <property type="component" value="Unassembled WGS sequence"/>
</dbReference>
<name>A0A839IN17_9GAMM</name>
<evidence type="ECO:0008006" key="4">
    <source>
        <dbReference type="Google" id="ProtNLM"/>
    </source>
</evidence>
<evidence type="ECO:0000256" key="1">
    <source>
        <dbReference type="SAM" id="SignalP"/>
    </source>
</evidence>
<evidence type="ECO:0000313" key="2">
    <source>
        <dbReference type="EMBL" id="MBB1485902.1"/>
    </source>
</evidence>
<sequence>MKKLIAAAVIMASSSAIAAGHGVSHDILDMAAAEKKNQALGLVTRTAVDALARKGKQLFNGGDCQQAMPVLKEYAVKADWLATMIDTTLTPYHNASASEQKSIMQKRKGELMPVHDLAQSYREKSAVAVAMYGDCLMQLENPKAAVPVLMKALELLPASNETWWNRTGESLLKAIRVDPEKK</sequence>
<keyword evidence="3" id="KW-1185">Reference proteome</keyword>
<dbReference type="InterPro" id="IPR011990">
    <property type="entry name" value="TPR-like_helical_dom_sf"/>
</dbReference>
<keyword evidence="1" id="KW-0732">Signal</keyword>
<reference evidence="2 3" key="1">
    <citation type="submission" date="2020-08" db="EMBL/GenBank/DDBJ databases">
        <title>Oceanospirillum sp. nov. isolated from marine sediment.</title>
        <authorList>
            <person name="Ji X."/>
        </authorList>
    </citation>
    <scope>NUCLEOTIDE SEQUENCE [LARGE SCALE GENOMIC DNA]</scope>
    <source>
        <strain evidence="2 3">D5</strain>
    </source>
</reference>
<dbReference type="AlphaFoldDB" id="A0A839IN17"/>
<proteinExistence type="predicted"/>
<organism evidence="2 3">
    <name type="scientific">Oceanospirillum sediminis</name>
    <dbReference type="NCBI Taxonomy" id="2760088"/>
    <lineage>
        <taxon>Bacteria</taxon>
        <taxon>Pseudomonadati</taxon>
        <taxon>Pseudomonadota</taxon>
        <taxon>Gammaproteobacteria</taxon>
        <taxon>Oceanospirillales</taxon>
        <taxon>Oceanospirillaceae</taxon>
        <taxon>Oceanospirillum</taxon>
    </lineage>
</organism>
<dbReference type="RefSeq" id="WP_182807688.1">
    <property type="nucleotide sequence ID" value="NZ_JACJFM010000004.1"/>
</dbReference>
<feature type="chain" id="PRO_5032321072" description="Tetratricopeptide repeat protein" evidence="1">
    <location>
        <begin position="19"/>
        <end position="182"/>
    </location>
</feature>
<dbReference type="SUPFAM" id="SSF48452">
    <property type="entry name" value="TPR-like"/>
    <property type="match status" value="1"/>
</dbReference>